<protein>
    <submittedName>
        <fullName evidence="6">Uncharacterized protein</fullName>
    </submittedName>
</protein>
<dbReference type="Pfam" id="PF24568">
    <property type="entry name" value="CC_PcsB"/>
    <property type="match status" value="1"/>
</dbReference>
<dbReference type="Proteomes" id="UP000030437">
    <property type="component" value="Unassembled WGS sequence"/>
</dbReference>
<dbReference type="InterPro" id="IPR016047">
    <property type="entry name" value="M23ase_b-sheet_dom"/>
</dbReference>
<dbReference type="InterPro" id="IPR050570">
    <property type="entry name" value="Cell_wall_metabolism_enzyme"/>
</dbReference>
<gene>
    <name evidence="6" type="ORF">CD32_14070</name>
</gene>
<dbReference type="InterPro" id="IPR057309">
    <property type="entry name" value="PcsB_CC"/>
</dbReference>
<evidence type="ECO:0000256" key="3">
    <source>
        <dbReference type="SAM" id="SignalP"/>
    </source>
</evidence>
<dbReference type="AlphaFoldDB" id="A0A0A3IGI4"/>
<sequence>MKKGNKKPWKSAAVFMALLLMVQVPAAYATSLSDLQQEQKKINQQKNSLNSSINQKSSQIKTNQSKQEQLMQQIQTLNAEIEKTNTSIAEVKKNIGATNKEIQELEEAIKELQRKIDERNALLEERARAIQSNGSVSYLDVLLGANSFVDFIDRFSAVSTLMDADRQIMRDQQNDQEKLEEQKTILQNKKKQLENDKAKLESLKASLDSQKAEKDKLIDELEAEQAKLKTEKALLEEQYSEALELNKDIESQIQKEQARLAEIARQEAERKKQQQSSHSGGGSSVSGEGPAVSAGTWTKPANGRLTSPFGWRNIGAGPEFHYGVDIANAAGTPVVAAADGVVSYAAPLSSYGNVIMVTHSIDGQIWTTVYAHLNGFNVSKGQSVSKGQVIAPMGSTGRSTGPHVHFEIHNGPWSGSRNNALNPLRYISL</sequence>
<feature type="compositionally biased region" description="Polar residues" evidence="2">
    <location>
        <begin position="48"/>
        <end position="63"/>
    </location>
</feature>
<dbReference type="EMBL" id="JPVP01000057">
    <property type="protein sequence ID" value="KGR83824.1"/>
    <property type="molecule type" value="Genomic_DNA"/>
</dbReference>
<dbReference type="Gene3D" id="2.70.70.10">
    <property type="entry name" value="Glucose Permease (Domain IIA)"/>
    <property type="match status" value="1"/>
</dbReference>
<evidence type="ECO:0000259" key="5">
    <source>
        <dbReference type="Pfam" id="PF24568"/>
    </source>
</evidence>
<dbReference type="RefSeq" id="WP_036155694.1">
    <property type="nucleotide sequence ID" value="NZ_AVCX01000004.1"/>
</dbReference>
<feature type="region of interest" description="Disordered" evidence="2">
    <location>
        <begin position="43"/>
        <end position="63"/>
    </location>
</feature>
<organism evidence="6 7">
    <name type="scientific">Lysinibacillus odysseyi 34hs-1 = NBRC 100172</name>
    <dbReference type="NCBI Taxonomy" id="1220589"/>
    <lineage>
        <taxon>Bacteria</taxon>
        <taxon>Bacillati</taxon>
        <taxon>Bacillota</taxon>
        <taxon>Bacilli</taxon>
        <taxon>Bacillales</taxon>
        <taxon>Bacillaceae</taxon>
        <taxon>Lysinibacillus</taxon>
    </lineage>
</organism>
<dbReference type="PANTHER" id="PTHR21666">
    <property type="entry name" value="PEPTIDASE-RELATED"/>
    <property type="match status" value="1"/>
</dbReference>
<dbReference type="GO" id="GO:0004222">
    <property type="term" value="F:metalloendopeptidase activity"/>
    <property type="evidence" value="ECO:0007669"/>
    <property type="project" value="TreeGrafter"/>
</dbReference>
<proteinExistence type="predicted"/>
<dbReference type="CDD" id="cd12797">
    <property type="entry name" value="M23_peptidase"/>
    <property type="match status" value="1"/>
</dbReference>
<evidence type="ECO:0000313" key="6">
    <source>
        <dbReference type="EMBL" id="KGR83824.1"/>
    </source>
</evidence>
<dbReference type="OrthoDB" id="9805070at2"/>
<feature type="compositionally biased region" description="Low complexity" evidence="2">
    <location>
        <begin position="285"/>
        <end position="295"/>
    </location>
</feature>
<dbReference type="eggNOG" id="COG4942">
    <property type="taxonomic scope" value="Bacteria"/>
</dbReference>
<evidence type="ECO:0000256" key="1">
    <source>
        <dbReference type="ARBA" id="ARBA00022729"/>
    </source>
</evidence>
<feature type="domain" description="M23ase beta-sheet core" evidence="4">
    <location>
        <begin position="320"/>
        <end position="410"/>
    </location>
</feature>
<dbReference type="SUPFAM" id="SSF51261">
    <property type="entry name" value="Duplicated hybrid motif"/>
    <property type="match status" value="1"/>
</dbReference>
<feature type="domain" description="Peptidoglycan hydrolase PcsB coiled-coil" evidence="5">
    <location>
        <begin position="109"/>
        <end position="182"/>
    </location>
</feature>
<evidence type="ECO:0000313" key="7">
    <source>
        <dbReference type="Proteomes" id="UP000030437"/>
    </source>
</evidence>
<dbReference type="STRING" id="1220589.CD32_14070"/>
<keyword evidence="1 3" id="KW-0732">Signal</keyword>
<dbReference type="Pfam" id="PF01551">
    <property type="entry name" value="Peptidase_M23"/>
    <property type="match status" value="1"/>
</dbReference>
<dbReference type="Gene3D" id="6.10.250.3150">
    <property type="match status" value="1"/>
</dbReference>
<evidence type="ECO:0000259" key="4">
    <source>
        <dbReference type="Pfam" id="PF01551"/>
    </source>
</evidence>
<accession>A0A0A3IGI4</accession>
<feature type="chain" id="PRO_5038411753" evidence="3">
    <location>
        <begin position="27"/>
        <end position="429"/>
    </location>
</feature>
<dbReference type="InterPro" id="IPR011055">
    <property type="entry name" value="Dup_hybrid_motif"/>
</dbReference>
<feature type="signal peptide" evidence="3">
    <location>
        <begin position="1"/>
        <end position="26"/>
    </location>
</feature>
<name>A0A0A3IGI4_9BACI</name>
<dbReference type="PANTHER" id="PTHR21666:SF286">
    <property type="entry name" value="LIPOPROTEIN NLPD"/>
    <property type="match status" value="1"/>
</dbReference>
<evidence type="ECO:0000256" key="2">
    <source>
        <dbReference type="SAM" id="MobiDB-lite"/>
    </source>
</evidence>
<dbReference type="SUPFAM" id="SSF57997">
    <property type="entry name" value="Tropomyosin"/>
    <property type="match status" value="1"/>
</dbReference>
<feature type="region of interest" description="Disordered" evidence="2">
    <location>
        <begin position="264"/>
        <end position="300"/>
    </location>
</feature>
<reference evidence="6 7" key="1">
    <citation type="submission" date="2014-02" db="EMBL/GenBank/DDBJ databases">
        <title>Draft genome sequence of Lysinibacillus odysseyi NBRC 100172.</title>
        <authorList>
            <person name="Zhang F."/>
            <person name="Wang G."/>
            <person name="Zhang L."/>
        </authorList>
    </citation>
    <scope>NUCLEOTIDE SEQUENCE [LARGE SCALE GENOMIC DNA]</scope>
    <source>
        <strain evidence="6 7">NBRC 100172</strain>
    </source>
</reference>
<comment type="caution">
    <text evidence="6">The sequence shown here is derived from an EMBL/GenBank/DDBJ whole genome shotgun (WGS) entry which is preliminary data.</text>
</comment>
<keyword evidence="7" id="KW-1185">Reference proteome</keyword>